<dbReference type="STRING" id="435880.SAMN04487988_10468"/>
<sequence length="294" mass="32414">MAASHHVLRDTLIYHKKYITMEISPEMADALIRKAVELAGEIVPSLIYAILFYIVGKFIVKKLVSGFSKVLNKREDNPSLNNFLIGLVNVLLFVSLVIGVATILGVPVSSFLAILGAAGLAIGLALQGSLSNFAGGVLILLFKPFQVNDVIEAQNHTGVVKKIDILYTHLNTFDNKEIIIPNGSLANSDVVNMSTQSTRRADFNVGVAYGTDIKKAREIILGVFENDDRALKDPEPVVFLNNFGESSLDLVVRVWANAADLWPLYFDGMEKINEEFEKNDIEMPFPQRVVHQVS</sequence>
<comment type="similarity">
    <text evidence="2">Belongs to the MscS (TC 1.A.23) family.</text>
</comment>
<dbReference type="SUPFAM" id="SSF82861">
    <property type="entry name" value="Mechanosensitive channel protein MscS (YggB), transmembrane region"/>
    <property type="match status" value="1"/>
</dbReference>
<evidence type="ECO:0000313" key="11">
    <source>
        <dbReference type="EMBL" id="SFG46342.1"/>
    </source>
</evidence>
<dbReference type="InterPro" id="IPR011014">
    <property type="entry name" value="MscS_channel_TM-2"/>
</dbReference>
<evidence type="ECO:0000256" key="7">
    <source>
        <dbReference type="SAM" id="Phobius"/>
    </source>
</evidence>
<comment type="subcellular location">
    <subcellularLocation>
        <location evidence="1">Cell membrane</location>
        <topology evidence="1">Multi-pass membrane protein</topology>
    </subcellularLocation>
</comment>
<keyword evidence="6 7" id="KW-0472">Membrane</keyword>
<dbReference type="InterPro" id="IPR011066">
    <property type="entry name" value="MscS_channel_C_sf"/>
</dbReference>
<dbReference type="Pfam" id="PF21088">
    <property type="entry name" value="MS_channel_1st"/>
    <property type="match status" value="1"/>
</dbReference>
<evidence type="ECO:0000256" key="3">
    <source>
        <dbReference type="ARBA" id="ARBA00022475"/>
    </source>
</evidence>
<organism evidence="11 12">
    <name type="scientific">Algoriphagus hitonicola</name>
    <dbReference type="NCBI Taxonomy" id="435880"/>
    <lineage>
        <taxon>Bacteria</taxon>
        <taxon>Pseudomonadati</taxon>
        <taxon>Bacteroidota</taxon>
        <taxon>Cytophagia</taxon>
        <taxon>Cytophagales</taxon>
        <taxon>Cyclobacteriaceae</taxon>
        <taxon>Algoriphagus</taxon>
    </lineage>
</organism>
<dbReference type="GO" id="GO:0005886">
    <property type="term" value="C:plasma membrane"/>
    <property type="evidence" value="ECO:0007669"/>
    <property type="project" value="UniProtKB-SubCell"/>
</dbReference>
<keyword evidence="3" id="KW-1003">Cell membrane</keyword>
<accession>A0A1I2S0K7</accession>
<dbReference type="InterPro" id="IPR045275">
    <property type="entry name" value="MscS_archaea/bacteria_type"/>
</dbReference>
<dbReference type="EMBL" id="FOPC01000004">
    <property type="protein sequence ID" value="SFG46342.1"/>
    <property type="molecule type" value="Genomic_DNA"/>
</dbReference>
<dbReference type="InterPro" id="IPR049142">
    <property type="entry name" value="MS_channel_1st"/>
</dbReference>
<protein>
    <submittedName>
        <fullName evidence="11">Small conductance mechanosensitive channel</fullName>
    </submittedName>
</protein>
<dbReference type="Gene3D" id="1.10.287.1260">
    <property type="match status" value="1"/>
</dbReference>
<keyword evidence="5 7" id="KW-1133">Transmembrane helix</keyword>
<gene>
    <name evidence="11" type="ORF">SAMN04487988_10468</name>
</gene>
<evidence type="ECO:0000256" key="6">
    <source>
        <dbReference type="ARBA" id="ARBA00023136"/>
    </source>
</evidence>
<dbReference type="PANTHER" id="PTHR30221:SF1">
    <property type="entry name" value="SMALL-CONDUCTANCE MECHANOSENSITIVE CHANNEL"/>
    <property type="match status" value="1"/>
</dbReference>
<keyword evidence="4 7" id="KW-0812">Transmembrane</keyword>
<evidence type="ECO:0000313" key="12">
    <source>
        <dbReference type="Proteomes" id="UP000199642"/>
    </source>
</evidence>
<feature type="domain" description="Mechanosensitive ion channel MscS C-terminal" evidence="9">
    <location>
        <begin position="202"/>
        <end position="283"/>
    </location>
</feature>
<dbReference type="InterPro" id="IPR006685">
    <property type="entry name" value="MscS_channel_2nd"/>
</dbReference>
<dbReference type="Pfam" id="PF21082">
    <property type="entry name" value="MS_channel_3rd"/>
    <property type="match status" value="1"/>
</dbReference>
<dbReference type="Pfam" id="PF00924">
    <property type="entry name" value="MS_channel_2nd"/>
    <property type="match status" value="1"/>
</dbReference>
<dbReference type="PANTHER" id="PTHR30221">
    <property type="entry name" value="SMALL-CONDUCTANCE MECHANOSENSITIVE CHANNEL"/>
    <property type="match status" value="1"/>
</dbReference>
<reference evidence="12" key="1">
    <citation type="submission" date="2016-10" db="EMBL/GenBank/DDBJ databases">
        <authorList>
            <person name="Varghese N."/>
            <person name="Submissions S."/>
        </authorList>
    </citation>
    <scope>NUCLEOTIDE SEQUENCE [LARGE SCALE GENOMIC DNA]</scope>
    <source>
        <strain evidence="12">DSM 19315</strain>
    </source>
</reference>
<feature type="transmembrane region" description="Helical" evidence="7">
    <location>
        <begin position="111"/>
        <end position="142"/>
    </location>
</feature>
<dbReference type="InterPro" id="IPR023408">
    <property type="entry name" value="MscS_beta-dom_sf"/>
</dbReference>
<proteinExistence type="inferred from homology"/>
<dbReference type="GO" id="GO:0008381">
    <property type="term" value="F:mechanosensitive monoatomic ion channel activity"/>
    <property type="evidence" value="ECO:0007669"/>
    <property type="project" value="InterPro"/>
</dbReference>
<feature type="domain" description="Mechanosensitive ion channel transmembrane helices 2/3" evidence="10">
    <location>
        <begin position="87"/>
        <end position="127"/>
    </location>
</feature>
<evidence type="ECO:0000259" key="10">
    <source>
        <dbReference type="Pfam" id="PF21088"/>
    </source>
</evidence>
<feature type="transmembrane region" description="Helical" evidence="7">
    <location>
        <begin position="42"/>
        <end position="60"/>
    </location>
</feature>
<feature type="transmembrane region" description="Helical" evidence="7">
    <location>
        <begin position="80"/>
        <end position="105"/>
    </location>
</feature>
<dbReference type="SUPFAM" id="SSF82689">
    <property type="entry name" value="Mechanosensitive channel protein MscS (YggB), C-terminal domain"/>
    <property type="match status" value="1"/>
</dbReference>
<evidence type="ECO:0000256" key="2">
    <source>
        <dbReference type="ARBA" id="ARBA00008017"/>
    </source>
</evidence>
<evidence type="ECO:0000256" key="1">
    <source>
        <dbReference type="ARBA" id="ARBA00004651"/>
    </source>
</evidence>
<evidence type="ECO:0000256" key="5">
    <source>
        <dbReference type="ARBA" id="ARBA00022989"/>
    </source>
</evidence>
<keyword evidence="12" id="KW-1185">Reference proteome</keyword>
<dbReference type="AlphaFoldDB" id="A0A1I2S0K7"/>
<dbReference type="Gene3D" id="3.30.70.100">
    <property type="match status" value="1"/>
</dbReference>
<feature type="domain" description="Mechanosensitive ion channel MscS" evidence="8">
    <location>
        <begin position="129"/>
        <end position="194"/>
    </location>
</feature>
<name>A0A1I2S0K7_9BACT</name>
<evidence type="ECO:0000259" key="9">
    <source>
        <dbReference type="Pfam" id="PF21082"/>
    </source>
</evidence>
<dbReference type="InterPro" id="IPR049278">
    <property type="entry name" value="MS_channel_C"/>
</dbReference>
<dbReference type="SUPFAM" id="SSF50182">
    <property type="entry name" value="Sm-like ribonucleoproteins"/>
    <property type="match status" value="1"/>
</dbReference>
<dbReference type="Proteomes" id="UP000199642">
    <property type="component" value="Unassembled WGS sequence"/>
</dbReference>
<dbReference type="Gene3D" id="2.30.30.60">
    <property type="match status" value="1"/>
</dbReference>
<evidence type="ECO:0000256" key="4">
    <source>
        <dbReference type="ARBA" id="ARBA00022692"/>
    </source>
</evidence>
<evidence type="ECO:0000259" key="8">
    <source>
        <dbReference type="Pfam" id="PF00924"/>
    </source>
</evidence>
<dbReference type="InterPro" id="IPR010920">
    <property type="entry name" value="LSM_dom_sf"/>
</dbReference>